<proteinExistence type="predicted"/>
<evidence type="ECO:0000313" key="4">
    <source>
        <dbReference type="EMBL" id="SJZ88262.1"/>
    </source>
</evidence>
<feature type="region of interest" description="Disordered" evidence="2">
    <location>
        <begin position="17"/>
        <end position="44"/>
    </location>
</feature>
<dbReference type="AlphaFoldDB" id="A0A1T4P9U1"/>
<feature type="domain" description="L-asparaginase N-terminal" evidence="3">
    <location>
        <begin position="3"/>
        <end position="34"/>
    </location>
</feature>
<dbReference type="PIRSF" id="PIRSF001220">
    <property type="entry name" value="L-ASNase_gatD"/>
    <property type="match status" value="1"/>
</dbReference>
<feature type="active site" description="O-isoaspartyl threonine intermediate" evidence="1">
    <location>
        <position position="12"/>
    </location>
</feature>
<accession>A0A1T4P9U1</accession>
<dbReference type="EMBL" id="FUWO01000032">
    <property type="protein sequence ID" value="SJZ88262.1"/>
    <property type="molecule type" value="Genomic_DNA"/>
</dbReference>
<evidence type="ECO:0000256" key="2">
    <source>
        <dbReference type="SAM" id="MobiDB-lite"/>
    </source>
</evidence>
<protein>
    <submittedName>
        <fullName evidence="4">L-asparaginase</fullName>
    </submittedName>
</protein>
<dbReference type="InterPro" id="IPR037152">
    <property type="entry name" value="L-asparaginase_N_sf"/>
</dbReference>
<dbReference type="InterPro" id="IPR006034">
    <property type="entry name" value="Asparaginase/glutaminase-like"/>
</dbReference>
<reference evidence="5" key="1">
    <citation type="submission" date="2017-02" db="EMBL/GenBank/DDBJ databases">
        <authorList>
            <person name="Varghese N."/>
            <person name="Submissions S."/>
        </authorList>
    </citation>
    <scope>NUCLEOTIDE SEQUENCE [LARGE SCALE GENOMIC DNA]</scope>
    <source>
        <strain evidence="5">DSM 15739</strain>
    </source>
</reference>
<dbReference type="Proteomes" id="UP000189941">
    <property type="component" value="Unassembled WGS sequence"/>
</dbReference>
<name>A0A1T4P9U1_9LACT</name>
<evidence type="ECO:0000256" key="1">
    <source>
        <dbReference type="PIRSR" id="PIRSR001220-1"/>
    </source>
</evidence>
<dbReference type="SUPFAM" id="SSF53774">
    <property type="entry name" value="Glutaminase/Asparaginase"/>
    <property type="match status" value="1"/>
</dbReference>
<evidence type="ECO:0000259" key="3">
    <source>
        <dbReference type="Pfam" id="PF00710"/>
    </source>
</evidence>
<dbReference type="RefSeq" id="WP_407645215.1">
    <property type="nucleotide sequence ID" value="NZ_FUWO01000032.1"/>
</dbReference>
<evidence type="ECO:0000313" key="5">
    <source>
        <dbReference type="Proteomes" id="UP000189941"/>
    </source>
</evidence>
<keyword evidence="5" id="KW-1185">Reference proteome</keyword>
<dbReference type="STRING" id="1121925.SAMN02746011_01991"/>
<dbReference type="PIRSF" id="PIRSF500176">
    <property type="entry name" value="L_ASNase"/>
    <property type="match status" value="1"/>
</dbReference>
<gene>
    <name evidence="4" type="ORF">SAMN02746011_01991</name>
</gene>
<dbReference type="InterPro" id="IPR036152">
    <property type="entry name" value="Asp/glu_Ase-like_sf"/>
</dbReference>
<sequence>MKKILIINIGGTIAMSEDQTTGKVSPTSENPLTNQGQYFKQLSL</sequence>
<dbReference type="Pfam" id="PF00710">
    <property type="entry name" value="Asparaginase"/>
    <property type="match status" value="1"/>
</dbReference>
<organism evidence="4 5">
    <name type="scientific">Globicatella sulfidifaciens DSM 15739</name>
    <dbReference type="NCBI Taxonomy" id="1121925"/>
    <lineage>
        <taxon>Bacteria</taxon>
        <taxon>Bacillati</taxon>
        <taxon>Bacillota</taxon>
        <taxon>Bacilli</taxon>
        <taxon>Lactobacillales</taxon>
        <taxon>Aerococcaceae</taxon>
        <taxon>Globicatella</taxon>
    </lineage>
</organism>
<dbReference type="InterPro" id="IPR027474">
    <property type="entry name" value="L-asparaginase_N"/>
</dbReference>
<dbReference type="Gene3D" id="3.40.50.1170">
    <property type="entry name" value="L-asparaginase, N-terminal domain"/>
    <property type="match status" value="1"/>
</dbReference>